<dbReference type="InterPro" id="IPR029063">
    <property type="entry name" value="SAM-dependent_MTases_sf"/>
</dbReference>
<sequence>MTSVDADGGTTVDRFLGGRLAIEQPARGRHRAGLDAILLAAAVPADAVGRLIDFGAGVGTAGLAVATRVAGVAVILAERDAEALDLAARNRARCAAEIAGRVTLAAVDLIVGAAREAALGREAADWVIANPPYFTPHEVRASPSAARAAAHVLTAGGLEAWIRAAAATLAPGGRLALIFKGDGLAEILAACAGRFGEVAIRPIHPRAEAAAHRLLVTAIKGSRGPARIVPGLVLHPAAGSGYLDAADAVLRGDADLATG</sequence>
<feature type="domain" description="Methyltransferase small" evidence="3">
    <location>
        <begin position="38"/>
        <end position="157"/>
    </location>
</feature>
<dbReference type="RefSeq" id="WP_131311080.1">
    <property type="nucleotide sequence ID" value="NZ_SJFN01000034.1"/>
</dbReference>
<dbReference type="OrthoDB" id="5489421at2"/>
<evidence type="ECO:0000256" key="2">
    <source>
        <dbReference type="ARBA" id="ARBA00022691"/>
    </source>
</evidence>
<keyword evidence="5" id="KW-1185">Reference proteome</keyword>
<dbReference type="AlphaFoldDB" id="A0A4Q9VHN3"/>
<dbReference type="GO" id="GO:0008757">
    <property type="term" value="F:S-adenosylmethionine-dependent methyltransferase activity"/>
    <property type="evidence" value="ECO:0007669"/>
    <property type="project" value="UniProtKB-ARBA"/>
</dbReference>
<gene>
    <name evidence="4" type="ORF">EYW49_18320</name>
</gene>
<reference evidence="4 5" key="1">
    <citation type="submission" date="2019-02" db="EMBL/GenBank/DDBJ databases">
        <title>Siculibacillus lacustris gen. nov., sp. nov., a new rosette-forming bacterium isolated from a freshwater crater lake (Lake St. Ana, Romania).</title>
        <authorList>
            <person name="Felfoldi T."/>
            <person name="Marton Z."/>
            <person name="Szabo A."/>
            <person name="Mentes A."/>
            <person name="Boka K."/>
            <person name="Marialigeti K."/>
            <person name="Mathe I."/>
            <person name="Koncz M."/>
            <person name="Schumann P."/>
            <person name="Toth E."/>
        </authorList>
    </citation>
    <scope>NUCLEOTIDE SEQUENCE [LARGE SCALE GENOMIC DNA]</scope>
    <source>
        <strain evidence="4 5">SA-279</strain>
    </source>
</reference>
<evidence type="ECO:0000313" key="5">
    <source>
        <dbReference type="Proteomes" id="UP000292781"/>
    </source>
</evidence>
<evidence type="ECO:0000313" key="4">
    <source>
        <dbReference type="EMBL" id="TBW34395.1"/>
    </source>
</evidence>
<keyword evidence="1 4" id="KW-0489">Methyltransferase</keyword>
<dbReference type="InterPro" id="IPR050210">
    <property type="entry name" value="tRNA_Adenine-N(6)_MTase"/>
</dbReference>
<dbReference type="EMBL" id="SJFN01000034">
    <property type="protein sequence ID" value="TBW34395.1"/>
    <property type="molecule type" value="Genomic_DNA"/>
</dbReference>
<name>A0A4Q9VHN3_9HYPH</name>
<dbReference type="Proteomes" id="UP000292781">
    <property type="component" value="Unassembled WGS sequence"/>
</dbReference>
<evidence type="ECO:0000259" key="3">
    <source>
        <dbReference type="Pfam" id="PF05175"/>
    </source>
</evidence>
<accession>A0A4Q9VHN3</accession>
<organism evidence="4 5">
    <name type="scientific">Siculibacillus lacustris</name>
    <dbReference type="NCBI Taxonomy" id="1549641"/>
    <lineage>
        <taxon>Bacteria</taxon>
        <taxon>Pseudomonadati</taxon>
        <taxon>Pseudomonadota</taxon>
        <taxon>Alphaproteobacteria</taxon>
        <taxon>Hyphomicrobiales</taxon>
        <taxon>Ancalomicrobiaceae</taxon>
        <taxon>Siculibacillus</taxon>
    </lineage>
</organism>
<dbReference type="InterPro" id="IPR007848">
    <property type="entry name" value="Small_mtfrase_dom"/>
</dbReference>
<proteinExistence type="predicted"/>
<dbReference type="PROSITE" id="PS00092">
    <property type="entry name" value="N6_MTASE"/>
    <property type="match status" value="1"/>
</dbReference>
<protein>
    <submittedName>
        <fullName evidence="4">SAM-dependent methyltransferase</fullName>
    </submittedName>
</protein>
<dbReference type="GO" id="GO:0032259">
    <property type="term" value="P:methylation"/>
    <property type="evidence" value="ECO:0007669"/>
    <property type="project" value="UniProtKB-KW"/>
</dbReference>
<dbReference type="Gene3D" id="3.40.50.150">
    <property type="entry name" value="Vaccinia Virus protein VP39"/>
    <property type="match status" value="1"/>
</dbReference>
<dbReference type="PANTHER" id="PTHR47739">
    <property type="entry name" value="TRNA1(VAL) (ADENINE(37)-N6)-METHYLTRANSFERASE"/>
    <property type="match status" value="1"/>
</dbReference>
<dbReference type="GO" id="GO:0003676">
    <property type="term" value="F:nucleic acid binding"/>
    <property type="evidence" value="ECO:0007669"/>
    <property type="project" value="InterPro"/>
</dbReference>
<keyword evidence="4" id="KW-0808">Transferase</keyword>
<evidence type="ECO:0000256" key="1">
    <source>
        <dbReference type="ARBA" id="ARBA00022603"/>
    </source>
</evidence>
<keyword evidence="2" id="KW-0949">S-adenosyl-L-methionine</keyword>
<comment type="caution">
    <text evidence="4">The sequence shown here is derived from an EMBL/GenBank/DDBJ whole genome shotgun (WGS) entry which is preliminary data.</text>
</comment>
<dbReference type="Pfam" id="PF05175">
    <property type="entry name" value="MTS"/>
    <property type="match status" value="1"/>
</dbReference>
<dbReference type="SUPFAM" id="SSF53335">
    <property type="entry name" value="S-adenosyl-L-methionine-dependent methyltransferases"/>
    <property type="match status" value="1"/>
</dbReference>
<dbReference type="GO" id="GO:0008170">
    <property type="term" value="F:N-methyltransferase activity"/>
    <property type="evidence" value="ECO:0007669"/>
    <property type="project" value="UniProtKB-ARBA"/>
</dbReference>
<dbReference type="PANTHER" id="PTHR47739:SF1">
    <property type="entry name" value="TRNA1(VAL) (ADENINE(37)-N6)-METHYLTRANSFERASE"/>
    <property type="match status" value="1"/>
</dbReference>
<dbReference type="InterPro" id="IPR002052">
    <property type="entry name" value="DNA_methylase_N6_adenine_CS"/>
</dbReference>